<comment type="caution">
    <text evidence="1">The sequence shown here is derived from an EMBL/GenBank/DDBJ whole genome shotgun (WGS) entry which is preliminary data.</text>
</comment>
<dbReference type="EMBL" id="BMJN01000001">
    <property type="protein sequence ID" value="GGE23413.1"/>
    <property type="molecule type" value="Genomic_DNA"/>
</dbReference>
<reference evidence="1" key="2">
    <citation type="submission" date="2020-09" db="EMBL/GenBank/DDBJ databases">
        <authorList>
            <person name="Sun Q."/>
            <person name="Zhou Y."/>
        </authorList>
    </citation>
    <scope>NUCLEOTIDE SEQUENCE</scope>
    <source>
        <strain evidence="1">CGMCC 1.15533</strain>
    </source>
</reference>
<dbReference type="OrthoDB" id="1957452at2"/>
<gene>
    <name evidence="1" type="ORF">GCM10011510_00600</name>
</gene>
<evidence type="ECO:0000313" key="1">
    <source>
        <dbReference type="EMBL" id="GGE23413.1"/>
    </source>
</evidence>
<name>A0A917EDS7_9STRE</name>
<evidence type="ECO:0000313" key="2">
    <source>
        <dbReference type="Proteomes" id="UP000660801"/>
    </source>
</evidence>
<reference evidence="1" key="1">
    <citation type="journal article" date="2014" name="Int. J. Syst. Evol. Microbiol.">
        <title>Complete genome sequence of Corynebacterium casei LMG S-19264T (=DSM 44701T), isolated from a smear-ripened cheese.</title>
        <authorList>
            <consortium name="US DOE Joint Genome Institute (JGI-PGF)"/>
            <person name="Walter F."/>
            <person name="Albersmeier A."/>
            <person name="Kalinowski J."/>
            <person name="Ruckert C."/>
        </authorList>
    </citation>
    <scope>NUCLEOTIDE SEQUENCE</scope>
    <source>
        <strain evidence="1">CGMCC 1.15533</strain>
    </source>
</reference>
<accession>A0A917EDS7</accession>
<organism evidence="1 2">
    <name type="scientific">Streptococcus himalayensis</name>
    <dbReference type="NCBI Taxonomy" id="1888195"/>
    <lineage>
        <taxon>Bacteria</taxon>
        <taxon>Bacillati</taxon>
        <taxon>Bacillota</taxon>
        <taxon>Bacilli</taxon>
        <taxon>Lactobacillales</taxon>
        <taxon>Streptococcaceae</taxon>
        <taxon>Streptococcus</taxon>
    </lineage>
</organism>
<keyword evidence="2" id="KW-1185">Reference proteome</keyword>
<protein>
    <submittedName>
        <fullName evidence="1">Uncharacterized protein</fullName>
    </submittedName>
</protein>
<dbReference type="RefSeq" id="WP_083201738.1">
    <property type="nucleotide sequence ID" value="NZ_BMJN01000001.1"/>
</dbReference>
<sequence>MFSYQTFLDEKGTLSFEKCQEYHQKILDTMKKRETEFEEYWLDFVKNAIEYRQIRSNWYLISREERLATDDSRQINTIKSFLP</sequence>
<dbReference type="Proteomes" id="UP000660801">
    <property type="component" value="Unassembled WGS sequence"/>
</dbReference>
<dbReference type="AlphaFoldDB" id="A0A917EDS7"/>
<proteinExistence type="predicted"/>